<protein>
    <submittedName>
        <fullName evidence="1">Uncharacterized protein</fullName>
    </submittedName>
</protein>
<organism evidence="1 2">
    <name type="scientific">Naganishia onofrii</name>
    <dbReference type="NCBI Taxonomy" id="1851511"/>
    <lineage>
        <taxon>Eukaryota</taxon>
        <taxon>Fungi</taxon>
        <taxon>Dikarya</taxon>
        <taxon>Basidiomycota</taxon>
        <taxon>Agaricomycotina</taxon>
        <taxon>Tremellomycetes</taxon>
        <taxon>Filobasidiales</taxon>
        <taxon>Filobasidiaceae</taxon>
        <taxon>Naganishia</taxon>
    </lineage>
</organism>
<evidence type="ECO:0000313" key="1">
    <source>
        <dbReference type="EMBL" id="KAJ9121201.1"/>
    </source>
</evidence>
<dbReference type="Proteomes" id="UP001234202">
    <property type="component" value="Unassembled WGS sequence"/>
</dbReference>
<proteinExistence type="predicted"/>
<keyword evidence="2" id="KW-1185">Reference proteome</keyword>
<name>A0ACC2XCT7_9TREE</name>
<gene>
    <name evidence="1" type="ORF">QFC24_004875</name>
</gene>
<dbReference type="EMBL" id="JASBWV010000018">
    <property type="protein sequence ID" value="KAJ9121201.1"/>
    <property type="molecule type" value="Genomic_DNA"/>
</dbReference>
<comment type="caution">
    <text evidence="1">The sequence shown here is derived from an EMBL/GenBank/DDBJ whole genome shotgun (WGS) entry which is preliminary data.</text>
</comment>
<accession>A0ACC2XCT7</accession>
<reference evidence="1" key="1">
    <citation type="submission" date="2023-04" db="EMBL/GenBank/DDBJ databases">
        <title>Draft Genome sequencing of Naganishia species isolated from polar environments using Oxford Nanopore Technology.</title>
        <authorList>
            <person name="Leo P."/>
            <person name="Venkateswaran K."/>
        </authorList>
    </citation>
    <scope>NUCLEOTIDE SEQUENCE</scope>
    <source>
        <strain evidence="1">DBVPG 5303</strain>
    </source>
</reference>
<sequence>MSSKSATGYHLQCSGQAAATAHAHENQHATITAYFACFCPFVQRAWIALEFLGQGVSSEEAKAMGIDYWYVEVDPYKKPQELLEVSPKGLVPIPTSGGKPNALLPSDPYTRARHLLAGQKHGDALTPAFYRYLQAQDAEKQVQYGREYVEALEDFEKEMHPSGPFFFGEELGWVDILIAPWAIRFEPVLKHYRGFNPSLLSDKSRRFSKWYEAIKSHPAVAATTSTDELYTDSYHRYANNIPNLSQVRCIRVGCKVLTVKEVKSD</sequence>
<evidence type="ECO:0000313" key="2">
    <source>
        <dbReference type="Proteomes" id="UP001234202"/>
    </source>
</evidence>